<dbReference type="AlphaFoldDB" id="A0A2M7G519"/>
<dbReference type="InterPro" id="IPR029787">
    <property type="entry name" value="Nucleotide_cyclase"/>
</dbReference>
<dbReference type="PROSITE" id="PS50887">
    <property type="entry name" value="GGDEF"/>
    <property type="match status" value="1"/>
</dbReference>
<dbReference type="InterPro" id="IPR043128">
    <property type="entry name" value="Rev_trsase/Diguanyl_cyclase"/>
</dbReference>
<dbReference type="Pfam" id="PF00990">
    <property type="entry name" value="GGDEF"/>
    <property type="match status" value="1"/>
</dbReference>
<comment type="caution">
    <text evidence="2">The sequence shown here is derived from an EMBL/GenBank/DDBJ whole genome shotgun (WGS) entry which is preliminary data.</text>
</comment>
<gene>
    <name evidence="2" type="ORF">COW36_10280</name>
</gene>
<protein>
    <recommendedName>
        <fullName evidence="1">GGDEF domain-containing protein</fullName>
    </recommendedName>
</protein>
<dbReference type="GO" id="GO:1902201">
    <property type="term" value="P:negative regulation of bacterial-type flagellum-dependent cell motility"/>
    <property type="evidence" value="ECO:0007669"/>
    <property type="project" value="TreeGrafter"/>
</dbReference>
<name>A0A2M7G519_9BACT</name>
<accession>A0A2M7G519</accession>
<dbReference type="GO" id="GO:0005886">
    <property type="term" value="C:plasma membrane"/>
    <property type="evidence" value="ECO:0007669"/>
    <property type="project" value="TreeGrafter"/>
</dbReference>
<feature type="domain" description="GGDEF" evidence="1">
    <location>
        <begin position="179"/>
        <end position="304"/>
    </location>
</feature>
<evidence type="ECO:0000313" key="3">
    <source>
        <dbReference type="Proteomes" id="UP000231019"/>
    </source>
</evidence>
<dbReference type="SMART" id="SM00267">
    <property type="entry name" value="GGDEF"/>
    <property type="match status" value="1"/>
</dbReference>
<dbReference type="SUPFAM" id="SSF55073">
    <property type="entry name" value="Nucleotide cyclase"/>
    <property type="match status" value="1"/>
</dbReference>
<evidence type="ECO:0000313" key="2">
    <source>
        <dbReference type="EMBL" id="PIW17020.1"/>
    </source>
</evidence>
<evidence type="ECO:0000259" key="1">
    <source>
        <dbReference type="PROSITE" id="PS50887"/>
    </source>
</evidence>
<dbReference type="EMBL" id="PFFQ01000031">
    <property type="protein sequence ID" value="PIW17020.1"/>
    <property type="molecule type" value="Genomic_DNA"/>
</dbReference>
<sequence length="316" mass="36185">MSKLTKADKERLYSIGSKLHLTTDWKRNAKQISELFSENVPEIEMATYWTQTNDALYLTPGAETVFSEYVQSLKRGDVVQSESLQPITSLENCYSMSVKLDSQMLGLMLVQLKDEASMQMAEQYINVLLPQFALARFATEMQEEVEKRTSTDKMTGLWKRSYFNERFREESERLSRSKEIGVVAVMGMDDLAAMVRMLPIEEQNHLLSMAGKTLRNLLRQTDWVVRWDNYEVLFYFPNTPPEAAVDVFGRCVKALVRINPLLQVVVGMCSTSETTSARGLIQLADKRLNLARKDGRHQLICFASKAAGLKFWQYNS</sequence>
<dbReference type="PANTHER" id="PTHR45138">
    <property type="entry name" value="REGULATORY COMPONENTS OF SENSORY TRANSDUCTION SYSTEM"/>
    <property type="match status" value="1"/>
</dbReference>
<dbReference type="InterPro" id="IPR050469">
    <property type="entry name" value="Diguanylate_Cyclase"/>
</dbReference>
<dbReference type="GO" id="GO:0043709">
    <property type="term" value="P:cell adhesion involved in single-species biofilm formation"/>
    <property type="evidence" value="ECO:0007669"/>
    <property type="project" value="TreeGrafter"/>
</dbReference>
<dbReference type="Proteomes" id="UP000231019">
    <property type="component" value="Unassembled WGS sequence"/>
</dbReference>
<dbReference type="NCBIfam" id="TIGR00254">
    <property type="entry name" value="GGDEF"/>
    <property type="match status" value="1"/>
</dbReference>
<proteinExistence type="predicted"/>
<dbReference type="GO" id="GO:0052621">
    <property type="term" value="F:diguanylate cyclase activity"/>
    <property type="evidence" value="ECO:0007669"/>
    <property type="project" value="TreeGrafter"/>
</dbReference>
<dbReference type="InterPro" id="IPR000160">
    <property type="entry name" value="GGDEF_dom"/>
</dbReference>
<organism evidence="2 3">
    <name type="scientific">bacterium (Candidatus Blackallbacteria) CG17_big_fil_post_rev_8_21_14_2_50_48_46</name>
    <dbReference type="NCBI Taxonomy" id="2014261"/>
    <lineage>
        <taxon>Bacteria</taxon>
        <taxon>Candidatus Blackallbacteria</taxon>
    </lineage>
</organism>
<dbReference type="PANTHER" id="PTHR45138:SF9">
    <property type="entry name" value="DIGUANYLATE CYCLASE DGCM-RELATED"/>
    <property type="match status" value="1"/>
</dbReference>
<reference evidence="2 3" key="1">
    <citation type="submission" date="2017-09" db="EMBL/GenBank/DDBJ databases">
        <title>Depth-based differentiation of microbial function through sediment-hosted aquifers and enrichment of novel symbionts in the deep terrestrial subsurface.</title>
        <authorList>
            <person name="Probst A.J."/>
            <person name="Ladd B."/>
            <person name="Jarett J.K."/>
            <person name="Geller-Mcgrath D.E."/>
            <person name="Sieber C.M."/>
            <person name="Emerson J.B."/>
            <person name="Anantharaman K."/>
            <person name="Thomas B.C."/>
            <person name="Malmstrom R."/>
            <person name="Stieglmeier M."/>
            <person name="Klingl A."/>
            <person name="Woyke T."/>
            <person name="Ryan C.M."/>
            <person name="Banfield J.F."/>
        </authorList>
    </citation>
    <scope>NUCLEOTIDE SEQUENCE [LARGE SCALE GENOMIC DNA]</scope>
    <source>
        <strain evidence="2">CG17_big_fil_post_rev_8_21_14_2_50_48_46</strain>
    </source>
</reference>
<dbReference type="Gene3D" id="3.30.70.270">
    <property type="match status" value="1"/>
</dbReference>